<dbReference type="Proteomes" id="UP001419268">
    <property type="component" value="Unassembled WGS sequence"/>
</dbReference>
<dbReference type="InterPro" id="IPR001245">
    <property type="entry name" value="Ser-Thr/Tyr_kinase_cat_dom"/>
</dbReference>
<protein>
    <recommendedName>
        <fullName evidence="1">Protein kinase domain-containing protein</fullName>
    </recommendedName>
</protein>
<reference evidence="2 3" key="1">
    <citation type="submission" date="2024-01" db="EMBL/GenBank/DDBJ databases">
        <title>Genome assemblies of Stephania.</title>
        <authorList>
            <person name="Yang L."/>
        </authorList>
    </citation>
    <scope>NUCLEOTIDE SEQUENCE [LARGE SCALE GENOMIC DNA]</scope>
    <source>
        <strain evidence="2">JXDWG</strain>
        <tissue evidence="2">Leaf</tissue>
    </source>
</reference>
<dbReference type="PROSITE" id="PS50011">
    <property type="entry name" value="PROTEIN_KINASE_DOM"/>
    <property type="match status" value="1"/>
</dbReference>
<dbReference type="InterPro" id="IPR011009">
    <property type="entry name" value="Kinase-like_dom_sf"/>
</dbReference>
<evidence type="ECO:0000259" key="1">
    <source>
        <dbReference type="PROSITE" id="PS50011"/>
    </source>
</evidence>
<dbReference type="GO" id="GO:0004674">
    <property type="term" value="F:protein serine/threonine kinase activity"/>
    <property type="evidence" value="ECO:0007669"/>
    <property type="project" value="TreeGrafter"/>
</dbReference>
<evidence type="ECO:0000313" key="2">
    <source>
        <dbReference type="EMBL" id="KAK9082885.1"/>
    </source>
</evidence>
<feature type="domain" description="Protein kinase" evidence="1">
    <location>
        <begin position="1"/>
        <end position="100"/>
    </location>
</feature>
<dbReference type="Gene3D" id="1.10.510.10">
    <property type="entry name" value="Transferase(Phosphotransferase) domain 1"/>
    <property type="match status" value="1"/>
</dbReference>
<dbReference type="AlphaFoldDB" id="A0AAP0DXH8"/>
<dbReference type="PANTHER" id="PTHR44329">
    <property type="entry name" value="SERINE/THREONINE-PROTEIN KINASE TNNI3K-RELATED"/>
    <property type="match status" value="1"/>
</dbReference>
<name>A0AAP0DXH8_9MAGN</name>
<dbReference type="PANTHER" id="PTHR44329:SF73">
    <property type="entry name" value="OS01G0201200 PROTEIN"/>
    <property type="match status" value="1"/>
</dbReference>
<proteinExistence type="predicted"/>
<keyword evidence="3" id="KW-1185">Reference proteome</keyword>
<sequence length="176" mass="19814">MSKHNKHNKHKQYARKVDVYSFGLILWEMLSGTIPFQDMSPIQAAFAVTNKNMRPVVPADCPPPLRALVEHILSVTAPESARRPHGTVKTIRSAHRTSWIFPPPTPRDSNLRPTGYKYADVRGCVPIELAARWYRVRWAHAFYPRGASSNLREVRGGVCGVIVHWSVTYTAGVRAS</sequence>
<dbReference type="EMBL" id="JBBNAG010000013">
    <property type="protein sequence ID" value="KAK9082885.1"/>
    <property type="molecule type" value="Genomic_DNA"/>
</dbReference>
<dbReference type="SUPFAM" id="SSF56112">
    <property type="entry name" value="Protein kinase-like (PK-like)"/>
    <property type="match status" value="1"/>
</dbReference>
<accession>A0AAP0DXH8</accession>
<dbReference type="InterPro" id="IPR051681">
    <property type="entry name" value="Ser/Thr_Kinases-Pseudokinases"/>
</dbReference>
<dbReference type="Pfam" id="PF07714">
    <property type="entry name" value="PK_Tyr_Ser-Thr"/>
    <property type="match status" value="1"/>
</dbReference>
<gene>
    <name evidence="2" type="ORF">Scep_029356</name>
</gene>
<evidence type="ECO:0000313" key="3">
    <source>
        <dbReference type="Proteomes" id="UP001419268"/>
    </source>
</evidence>
<comment type="caution">
    <text evidence="2">The sequence shown here is derived from an EMBL/GenBank/DDBJ whole genome shotgun (WGS) entry which is preliminary data.</text>
</comment>
<dbReference type="GO" id="GO:0005524">
    <property type="term" value="F:ATP binding"/>
    <property type="evidence" value="ECO:0007669"/>
    <property type="project" value="InterPro"/>
</dbReference>
<organism evidence="2 3">
    <name type="scientific">Stephania cephalantha</name>
    <dbReference type="NCBI Taxonomy" id="152367"/>
    <lineage>
        <taxon>Eukaryota</taxon>
        <taxon>Viridiplantae</taxon>
        <taxon>Streptophyta</taxon>
        <taxon>Embryophyta</taxon>
        <taxon>Tracheophyta</taxon>
        <taxon>Spermatophyta</taxon>
        <taxon>Magnoliopsida</taxon>
        <taxon>Ranunculales</taxon>
        <taxon>Menispermaceae</taxon>
        <taxon>Menispermoideae</taxon>
        <taxon>Cissampelideae</taxon>
        <taxon>Stephania</taxon>
    </lineage>
</organism>
<dbReference type="InterPro" id="IPR000719">
    <property type="entry name" value="Prot_kinase_dom"/>
</dbReference>